<feature type="non-terminal residue" evidence="2">
    <location>
        <position position="1"/>
    </location>
</feature>
<sequence>YSRDSTQSDISNRDPPTTKNKQPCVYVSGVCFVSLLCH</sequence>
<dbReference type="EMBL" id="CAJOBI010020486">
    <property type="protein sequence ID" value="CAF4213113.1"/>
    <property type="molecule type" value="Genomic_DNA"/>
</dbReference>
<evidence type="ECO:0000256" key="1">
    <source>
        <dbReference type="SAM" id="MobiDB-lite"/>
    </source>
</evidence>
<comment type="caution">
    <text evidence="2">The sequence shown here is derived from an EMBL/GenBank/DDBJ whole genome shotgun (WGS) entry which is preliminary data.</text>
</comment>
<dbReference type="Proteomes" id="UP000676336">
    <property type="component" value="Unassembled WGS sequence"/>
</dbReference>
<accession>A0A8S2SAN4</accession>
<protein>
    <submittedName>
        <fullName evidence="2">Uncharacterized protein</fullName>
    </submittedName>
</protein>
<organism evidence="2 3">
    <name type="scientific">Rotaria magnacalcarata</name>
    <dbReference type="NCBI Taxonomy" id="392030"/>
    <lineage>
        <taxon>Eukaryota</taxon>
        <taxon>Metazoa</taxon>
        <taxon>Spiralia</taxon>
        <taxon>Gnathifera</taxon>
        <taxon>Rotifera</taxon>
        <taxon>Eurotatoria</taxon>
        <taxon>Bdelloidea</taxon>
        <taxon>Philodinida</taxon>
        <taxon>Philodinidae</taxon>
        <taxon>Rotaria</taxon>
    </lineage>
</organism>
<evidence type="ECO:0000313" key="2">
    <source>
        <dbReference type="EMBL" id="CAF4213113.1"/>
    </source>
</evidence>
<reference evidence="2" key="1">
    <citation type="submission" date="2021-02" db="EMBL/GenBank/DDBJ databases">
        <authorList>
            <person name="Nowell W R."/>
        </authorList>
    </citation>
    <scope>NUCLEOTIDE SEQUENCE</scope>
</reference>
<dbReference type="AlphaFoldDB" id="A0A8S2SAN4"/>
<feature type="region of interest" description="Disordered" evidence="1">
    <location>
        <begin position="1"/>
        <end position="20"/>
    </location>
</feature>
<evidence type="ECO:0000313" key="3">
    <source>
        <dbReference type="Proteomes" id="UP000676336"/>
    </source>
</evidence>
<name>A0A8S2SAN4_9BILA</name>
<proteinExistence type="predicted"/>
<gene>
    <name evidence="2" type="ORF">SMN809_LOCUS22401</name>
</gene>